<comment type="similarity">
    <text evidence="2 3">Belongs to the small heat shock protein (HSP20) family.</text>
</comment>
<evidence type="ECO:0000259" key="5">
    <source>
        <dbReference type="PROSITE" id="PS51203"/>
    </source>
</evidence>
<evidence type="ECO:0000256" key="1">
    <source>
        <dbReference type="ARBA" id="ARBA00023016"/>
    </source>
</evidence>
<dbReference type="InterPro" id="IPR002068">
    <property type="entry name" value="A-crystallin/Hsp20_dom"/>
</dbReference>
<organism evidence="6 7">
    <name type="scientific">Aristolochia fimbriata</name>
    <name type="common">White veined hardy Dutchman's pipe vine</name>
    <dbReference type="NCBI Taxonomy" id="158543"/>
    <lineage>
        <taxon>Eukaryota</taxon>
        <taxon>Viridiplantae</taxon>
        <taxon>Streptophyta</taxon>
        <taxon>Embryophyta</taxon>
        <taxon>Tracheophyta</taxon>
        <taxon>Spermatophyta</taxon>
        <taxon>Magnoliopsida</taxon>
        <taxon>Magnoliidae</taxon>
        <taxon>Piperales</taxon>
        <taxon>Aristolochiaceae</taxon>
        <taxon>Aristolochia</taxon>
    </lineage>
</organism>
<evidence type="ECO:0000256" key="3">
    <source>
        <dbReference type="RuleBase" id="RU003616"/>
    </source>
</evidence>
<keyword evidence="1" id="KW-0346">Stress response</keyword>
<gene>
    <name evidence="6" type="ORF">H6P81_006129</name>
</gene>
<feature type="domain" description="SHSP" evidence="4">
    <location>
        <begin position="40"/>
        <end position="157"/>
    </location>
</feature>
<dbReference type="InterPro" id="IPR008978">
    <property type="entry name" value="HSP20-like_chaperone"/>
</dbReference>
<name>A0AAV7EWF6_ARIFI</name>
<dbReference type="PROSITE" id="PS01031">
    <property type="entry name" value="SHSP"/>
    <property type="match status" value="1"/>
</dbReference>
<evidence type="ECO:0008006" key="8">
    <source>
        <dbReference type="Google" id="ProtNLM"/>
    </source>
</evidence>
<dbReference type="SUPFAM" id="SSF49764">
    <property type="entry name" value="HSP20-like chaperones"/>
    <property type="match status" value="1"/>
</dbReference>
<accession>A0AAV7EWF6</accession>
<dbReference type="PANTHER" id="PTHR11527">
    <property type="entry name" value="HEAT-SHOCK PROTEIN 20 FAMILY MEMBER"/>
    <property type="match status" value="1"/>
</dbReference>
<proteinExistence type="inferred from homology"/>
<evidence type="ECO:0000313" key="7">
    <source>
        <dbReference type="Proteomes" id="UP000825729"/>
    </source>
</evidence>
<dbReference type="EMBL" id="JAINDJ010000003">
    <property type="protein sequence ID" value="KAG9453225.1"/>
    <property type="molecule type" value="Genomic_DNA"/>
</dbReference>
<keyword evidence="7" id="KW-1185">Reference proteome</keyword>
<dbReference type="InterPro" id="IPR031107">
    <property type="entry name" value="Small_HSP"/>
</dbReference>
<evidence type="ECO:0000313" key="6">
    <source>
        <dbReference type="EMBL" id="KAG9453225.1"/>
    </source>
</evidence>
<evidence type="ECO:0000256" key="2">
    <source>
        <dbReference type="PROSITE-ProRule" id="PRU00285"/>
    </source>
</evidence>
<dbReference type="AlphaFoldDB" id="A0AAV7EWF6"/>
<dbReference type="Proteomes" id="UP000825729">
    <property type="component" value="Unassembled WGS sequence"/>
</dbReference>
<reference evidence="6 7" key="1">
    <citation type="submission" date="2021-07" db="EMBL/GenBank/DDBJ databases">
        <title>The Aristolochia fimbriata genome: insights into angiosperm evolution, floral development and chemical biosynthesis.</title>
        <authorList>
            <person name="Jiao Y."/>
        </authorList>
    </citation>
    <scope>NUCLEOTIDE SEQUENCE [LARGE SCALE GENOMIC DNA]</scope>
    <source>
        <strain evidence="6">IBCAS-2021</strain>
        <tissue evidence="6">Leaf</tissue>
    </source>
</reference>
<dbReference type="Pfam" id="PF00011">
    <property type="entry name" value="HSP20"/>
    <property type="match status" value="1"/>
</dbReference>
<comment type="caution">
    <text evidence="6">The sequence shown here is derived from an EMBL/GenBank/DDBJ whole genome shotgun (WGS) entry which is preliminary data.</text>
</comment>
<protein>
    <recommendedName>
        <fullName evidence="8">SHSP domain-containing protein</fullName>
    </recommendedName>
</protein>
<dbReference type="CDD" id="cd06472">
    <property type="entry name" value="ACD_ScHsp26_like"/>
    <property type="match status" value="1"/>
</dbReference>
<feature type="domain" description="CS" evidence="5">
    <location>
        <begin position="44"/>
        <end position="153"/>
    </location>
</feature>
<dbReference type="Gene3D" id="2.60.40.790">
    <property type="match status" value="1"/>
</dbReference>
<evidence type="ECO:0000259" key="4">
    <source>
        <dbReference type="PROSITE" id="PS01031"/>
    </source>
</evidence>
<dbReference type="PROSITE" id="PS51203">
    <property type="entry name" value="CS"/>
    <property type="match status" value="1"/>
</dbReference>
<dbReference type="InterPro" id="IPR007052">
    <property type="entry name" value="CS_dom"/>
</dbReference>
<sequence length="170" mass="19187">MSSLLPRLLDRGRIHVHDPFSLHAWNPFEELGLYLDPDGEDAASANTKIDWKETKDAHVFIAELPGVKKKEDVKVEVEGGTVLRISAERSKEEGDEKVKWHCKERRSGNFFRRFRLPEDGKADDVKAVLENGLLLLTVPKQKAKKSSKTKSLEIPIADKPKPKLKGCFCA</sequence>